<keyword evidence="2" id="KW-1185">Reference proteome</keyword>
<evidence type="ECO:0000313" key="1">
    <source>
        <dbReference type="EMBL" id="QGH45088.1"/>
    </source>
</evidence>
<accession>A0A5Q2U9G4</accession>
<dbReference type="EMBL" id="MN478376">
    <property type="protein sequence ID" value="QGH45088.1"/>
    <property type="molecule type" value="Genomic_DNA"/>
</dbReference>
<protein>
    <submittedName>
        <fullName evidence="1">Internal virion protein A</fullName>
    </submittedName>
</protein>
<sequence length="220" mass="22902">MEHSTREGNVFKEVIMAVTAAAIGAWAAANAGTITLVSTAASVAAAGYSTYSQMQSAKQEVAAQSELNKQQAVQAAASYDDLTPAEIDANRQAQDEALAQQAQAIQAKGRVNVFAAASGTMGGSVDSLLYDVDQTKSQNINSILTQRESGLYSIKQQAEGIRQSAISSQSRQSINSPSWLDVGISAGTAALKGFDSYGRMSDTFKLQGKATTTPAIKGGV</sequence>
<organism evidence="1 2">
    <name type="scientific">Ralstonia phage Reminis</name>
    <dbReference type="NCBI Taxonomy" id="2662139"/>
    <lineage>
        <taxon>Viruses</taxon>
        <taxon>Duplodnaviria</taxon>
        <taxon>Heunggongvirae</taxon>
        <taxon>Uroviricota</taxon>
        <taxon>Caudoviricetes</taxon>
        <taxon>Autographivirales</taxon>
        <taxon>Autographivirales incertae sedis</taxon>
        <taxon>Reminisvirus</taxon>
        <taxon>Reminisvirus reminis</taxon>
    </lineage>
</organism>
<name>A0A5Q2U9G4_9CAUD</name>
<dbReference type="Proteomes" id="UP000386225">
    <property type="component" value="Segment"/>
</dbReference>
<dbReference type="Pfam" id="PF24072">
    <property type="entry name" value="T7_gp14"/>
    <property type="match status" value="1"/>
</dbReference>
<evidence type="ECO:0000313" key="2">
    <source>
        <dbReference type="Proteomes" id="UP000386225"/>
    </source>
</evidence>
<reference evidence="1 2" key="1">
    <citation type="submission" date="2019-09" db="EMBL/GenBank/DDBJ databases">
        <title>Bacteriophage as agents antimicrobiens.</title>
        <authorList>
            <person name="Lightbourn L."/>
            <person name="Amarillas L."/>
            <person name="Estrada M."/>
            <person name="Leon R."/>
            <person name="Figueroa L."/>
            <person name="Patron O."/>
            <person name="Leon J."/>
        </authorList>
    </citation>
    <scope>NUCLEOTIDE SEQUENCE [LARGE SCALE GENOMIC DNA]</scope>
</reference>
<proteinExistence type="predicted"/>
<dbReference type="InterPro" id="IPR038996">
    <property type="entry name" value="Gp14"/>
</dbReference>